<evidence type="ECO:0000313" key="1">
    <source>
        <dbReference type="EMBL" id="MBE1161769.1"/>
    </source>
</evidence>
<comment type="caution">
    <text evidence="1">The sequence shown here is derived from an EMBL/GenBank/DDBJ whole genome shotgun (WGS) entry which is preliminary data.</text>
</comment>
<organism evidence="1 2">
    <name type="scientific">Dyella acidiphila</name>
    <dbReference type="NCBI Taxonomy" id="2775866"/>
    <lineage>
        <taxon>Bacteria</taxon>
        <taxon>Pseudomonadati</taxon>
        <taxon>Pseudomonadota</taxon>
        <taxon>Gammaproteobacteria</taxon>
        <taxon>Lysobacterales</taxon>
        <taxon>Rhodanobacteraceae</taxon>
        <taxon>Dyella</taxon>
    </lineage>
</organism>
<evidence type="ECO:0000313" key="2">
    <source>
        <dbReference type="Proteomes" id="UP000651010"/>
    </source>
</evidence>
<keyword evidence="2" id="KW-1185">Reference proteome</keyword>
<dbReference type="Proteomes" id="UP000651010">
    <property type="component" value="Unassembled WGS sequence"/>
</dbReference>
<protein>
    <submittedName>
        <fullName evidence="1">Uncharacterized protein</fullName>
    </submittedName>
</protein>
<dbReference type="EMBL" id="JACZZA010000009">
    <property type="protein sequence ID" value="MBE1161769.1"/>
    <property type="molecule type" value="Genomic_DNA"/>
</dbReference>
<sequence length="142" mass="16487">MDRMNVIYDLRDDRWRIEQVQRASLSKKPVGLKITHGLVATEEWWENIKQDRLPTHVVEGNINQLWIGRTGDYPEVEIADANGFCSRWLLPIERSVAQRDLKIGRAIEILYVQQELKKPFNGTGMTTFLLTVKVELPWAILS</sequence>
<accession>A0ABR9GCQ9</accession>
<proteinExistence type="predicted"/>
<name>A0ABR9GCQ9_9GAMM</name>
<gene>
    <name evidence="1" type="ORF">IGX34_15405</name>
</gene>
<dbReference type="RefSeq" id="WP_192556608.1">
    <property type="nucleotide sequence ID" value="NZ_JACZZA010000009.1"/>
</dbReference>
<reference evidence="1 2" key="1">
    <citation type="submission" date="2020-09" db="EMBL/GenBank/DDBJ databases">
        <title>Dyella sp. 7MK23 isolated from forest soil.</title>
        <authorList>
            <person name="Fu J."/>
        </authorList>
    </citation>
    <scope>NUCLEOTIDE SEQUENCE [LARGE SCALE GENOMIC DNA]</scope>
    <source>
        <strain evidence="1 2">7MK23</strain>
    </source>
</reference>